<protein>
    <submittedName>
        <fullName evidence="2">DUF4097 domain-containing protein</fullName>
    </submittedName>
</protein>
<dbReference type="Gene3D" id="2.160.20.120">
    <property type="match status" value="1"/>
</dbReference>
<dbReference type="Proteomes" id="UP000769156">
    <property type="component" value="Unassembled WGS sequence"/>
</dbReference>
<accession>A0A921I1K4</accession>
<evidence type="ECO:0000313" key="3">
    <source>
        <dbReference type="Proteomes" id="UP000769156"/>
    </source>
</evidence>
<sequence length="278" mass="30302">MKKGWKNFWITCGVVAGIGCVCLISGKVMGATLTVMDNYIPDWIGLGRGEAGVSYDYGDAPMEADTDRTYGDIHALKLDTEGLNVQILKGTGSGITVQTEDIYSALKFQVTEEDGELKVETTARRFPWRINQGNYGNVWIYIPEAFQLDEADLQIGVGELYVEDIEARELKMEVGTGSAIVDWFTADELDLEVGVGTIDASGDTKQQADLECGVGVLAYTAAGKEADFNYRLECGVGELNLGENSYSGLSVEQNIDNKAQKTMNIACDVGSMDIYFEE</sequence>
<comment type="caution">
    <text evidence="2">The sequence shown here is derived from an EMBL/GenBank/DDBJ whole genome shotgun (WGS) entry which is preliminary data.</text>
</comment>
<gene>
    <name evidence="2" type="ORF">K8V82_08250</name>
</gene>
<dbReference type="Pfam" id="PF13349">
    <property type="entry name" value="DUF4097"/>
    <property type="match status" value="1"/>
</dbReference>
<dbReference type="PROSITE" id="PS51257">
    <property type="entry name" value="PROKAR_LIPOPROTEIN"/>
    <property type="match status" value="1"/>
</dbReference>
<proteinExistence type="predicted"/>
<evidence type="ECO:0000259" key="1">
    <source>
        <dbReference type="Pfam" id="PF13349"/>
    </source>
</evidence>
<reference evidence="2" key="1">
    <citation type="journal article" date="2021" name="PeerJ">
        <title>Extensive microbial diversity within the chicken gut microbiome revealed by metagenomics and culture.</title>
        <authorList>
            <person name="Gilroy R."/>
            <person name="Ravi A."/>
            <person name="Getino M."/>
            <person name="Pursley I."/>
            <person name="Horton D.L."/>
            <person name="Alikhan N.F."/>
            <person name="Baker D."/>
            <person name="Gharbi K."/>
            <person name="Hall N."/>
            <person name="Watson M."/>
            <person name="Adriaenssens E.M."/>
            <person name="Foster-Nyarko E."/>
            <person name="Jarju S."/>
            <person name="Secka A."/>
            <person name="Antonio M."/>
            <person name="Oren A."/>
            <person name="Chaudhuri R.R."/>
            <person name="La Ragione R."/>
            <person name="Hildebrand F."/>
            <person name="Pallen M.J."/>
        </authorList>
    </citation>
    <scope>NUCLEOTIDE SEQUENCE</scope>
    <source>
        <strain evidence="2">ChiSjej5B23-16112</strain>
    </source>
</reference>
<evidence type="ECO:0000313" key="2">
    <source>
        <dbReference type="EMBL" id="HJF94770.1"/>
    </source>
</evidence>
<dbReference type="AlphaFoldDB" id="A0A921I1K4"/>
<name>A0A921I1K4_9FIRM</name>
<reference evidence="2" key="2">
    <citation type="submission" date="2021-09" db="EMBL/GenBank/DDBJ databases">
        <authorList>
            <person name="Gilroy R."/>
        </authorList>
    </citation>
    <scope>NUCLEOTIDE SEQUENCE</scope>
    <source>
        <strain evidence="2">ChiSjej5B23-16112</strain>
    </source>
</reference>
<dbReference type="InterPro" id="IPR025164">
    <property type="entry name" value="Toastrack_DUF4097"/>
</dbReference>
<dbReference type="EMBL" id="DYVY01000132">
    <property type="protein sequence ID" value="HJF94770.1"/>
    <property type="molecule type" value="Genomic_DNA"/>
</dbReference>
<feature type="domain" description="DUF4097" evidence="1">
    <location>
        <begin position="74"/>
        <end position="212"/>
    </location>
</feature>
<dbReference type="RefSeq" id="WP_281724904.1">
    <property type="nucleotide sequence ID" value="NZ_CALKQL010000013.1"/>
</dbReference>
<organism evidence="2 3">
    <name type="scientific">Lachnoclostridium phocaeense</name>
    <dbReference type="NCBI Taxonomy" id="1871021"/>
    <lineage>
        <taxon>Bacteria</taxon>
        <taxon>Bacillati</taxon>
        <taxon>Bacillota</taxon>
        <taxon>Clostridia</taxon>
        <taxon>Lachnospirales</taxon>
        <taxon>Lachnospiraceae</taxon>
    </lineage>
</organism>